<proteinExistence type="predicted"/>
<evidence type="ECO:0000256" key="1">
    <source>
        <dbReference type="SAM" id="MobiDB-lite"/>
    </source>
</evidence>
<name>I4EUP1_MODI5</name>
<dbReference type="EMBL" id="FO203431">
    <property type="protein sequence ID" value="CCH87104.1"/>
    <property type="molecule type" value="Genomic_DNA"/>
</dbReference>
<dbReference type="KEGG" id="mmar:MODMU_1662"/>
<organism evidence="2 3">
    <name type="scientific">Modestobacter italicus (strain DSM 44449 / CECT 9708 / BC 501)</name>
    <dbReference type="NCBI Taxonomy" id="2732864"/>
    <lineage>
        <taxon>Bacteria</taxon>
        <taxon>Bacillati</taxon>
        <taxon>Actinomycetota</taxon>
        <taxon>Actinomycetes</taxon>
        <taxon>Geodermatophilales</taxon>
        <taxon>Geodermatophilaceae</taxon>
        <taxon>Modestobacter</taxon>
    </lineage>
</organism>
<feature type="region of interest" description="Disordered" evidence="1">
    <location>
        <begin position="11"/>
        <end position="39"/>
    </location>
</feature>
<evidence type="ECO:0000313" key="3">
    <source>
        <dbReference type="Proteomes" id="UP000006461"/>
    </source>
</evidence>
<dbReference type="HOGENOM" id="CLU_2409995_0_0_11"/>
<feature type="region of interest" description="Disordered" evidence="1">
    <location>
        <begin position="71"/>
        <end position="92"/>
    </location>
</feature>
<dbReference type="Proteomes" id="UP000006461">
    <property type="component" value="Chromosome"/>
</dbReference>
<evidence type="ECO:0000313" key="2">
    <source>
        <dbReference type="EMBL" id="CCH87104.1"/>
    </source>
</evidence>
<keyword evidence="3" id="KW-1185">Reference proteome</keyword>
<accession>I4EUP1</accession>
<gene>
    <name evidence="2" type="ordered locus">MODMU_1662</name>
</gene>
<feature type="compositionally biased region" description="Basic residues" evidence="1">
    <location>
        <begin position="82"/>
        <end position="92"/>
    </location>
</feature>
<dbReference type="AlphaFoldDB" id="I4EUP1"/>
<protein>
    <submittedName>
        <fullName evidence="2">Uncharacterized protein</fullName>
    </submittedName>
</protein>
<sequence length="92" mass="9473">MKLALPHHVANAGFASGPSTQALPLTPSGGVGGRPGEGQLSTLELLTRYGPSRANLTPAAQPAICRSSSLSFRPSGCARPSQLHRRLRTAGT</sequence>
<reference evidence="2 3" key="1">
    <citation type="journal article" date="2012" name="J. Bacteriol.">
        <title>Genome Sequence of Radiation-Resistant Modestobacter marinus Strain BC501, a Representative Actinobacterium That Thrives on Calcareous Stone Surfaces.</title>
        <authorList>
            <person name="Normand P."/>
            <person name="Gury J."/>
            <person name="Pujic P."/>
            <person name="Chouaia B."/>
            <person name="Crotti E."/>
            <person name="Brusetti L."/>
            <person name="Daffonchio D."/>
            <person name="Vacherie B."/>
            <person name="Barbe V."/>
            <person name="Medigue C."/>
            <person name="Calteau A."/>
            <person name="Ghodhbane-Gtari F."/>
            <person name="Essoussi I."/>
            <person name="Nouioui I."/>
            <person name="Abbassi-Ghozzi I."/>
            <person name="Gtari M."/>
        </authorList>
    </citation>
    <scope>NUCLEOTIDE SEQUENCE [LARGE SCALE GENOMIC DNA]</scope>
    <source>
        <strain evidence="3">BC 501</strain>
    </source>
</reference>